<keyword evidence="6" id="KW-0677">Repeat</keyword>
<evidence type="ECO:0000256" key="7">
    <source>
        <dbReference type="ARBA" id="ARBA00022741"/>
    </source>
</evidence>
<accession>A0A8E0S2R3</accession>
<dbReference type="Pfam" id="PF00400">
    <property type="entry name" value="WD40"/>
    <property type="match status" value="2"/>
</dbReference>
<evidence type="ECO:0000256" key="4">
    <source>
        <dbReference type="ARBA" id="ARBA00022574"/>
    </source>
</evidence>
<dbReference type="GO" id="GO:0005776">
    <property type="term" value="C:autophagosome"/>
    <property type="evidence" value="ECO:0007669"/>
    <property type="project" value="UniProtKB-SubCell"/>
</dbReference>
<dbReference type="InterPro" id="IPR015943">
    <property type="entry name" value="WD40/YVTN_repeat-like_dom_sf"/>
</dbReference>
<keyword evidence="9" id="KW-0067">ATP-binding</keyword>
<evidence type="ECO:0000256" key="1">
    <source>
        <dbReference type="ARBA" id="ARBA00004419"/>
    </source>
</evidence>
<evidence type="ECO:0000256" key="2">
    <source>
        <dbReference type="ARBA" id="ARBA00012513"/>
    </source>
</evidence>
<evidence type="ECO:0000256" key="6">
    <source>
        <dbReference type="ARBA" id="ARBA00022737"/>
    </source>
</evidence>
<feature type="compositionally biased region" description="Polar residues" evidence="11">
    <location>
        <begin position="1012"/>
        <end position="1028"/>
    </location>
</feature>
<dbReference type="Gene3D" id="2.130.10.10">
    <property type="entry name" value="YVTN repeat-like/Quinoprotein amine dehydrogenase"/>
    <property type="match status" value="2"/>
</dbReference>
<dbReference type="PANTHER" id="PTHR17583">
    <property type="entry name" value="PHOSPHOINOSITIDE 3-KINASE REGULATORY SUBUNIT 4"/>
    <property type="match status" value="1"/>
</dbReference>
<dbReference type="InterPro" id="IPR045162">
    <property type="entry name" value="Vps15-like"/>
</dbReference>
<organism evidence="13 14">
    <name type="scientific">Fasciolopsis buskii</name>
    <dbReference type="NCBI Taxonomy" id="27845"/>
    <lineage>
        <taxon>Eukaryota</taxon>
        <taxon>Metazoa</taxon>
        <taxon>Spiralia</taxon>
        <taxon>Lophotrochozoa</taxon>
        <taxon>Platyhelminthes</taxon>
        <taxon>Trematoda</taxon>
        <taxon>Digenea</taxon>
        <taxon>Plagiorchiida</taxon>
        <taxon>Echinostomata</taxon>
        <taxon>Echinostomatoidea</taxon>
        <taxon>Fasciolidae</taxon>
        <taxon>Fasciolopsis</taxon>
    </lineage>
</organism>
<dbReference type="InterPro" id="IPR000719">
    <property type="entry name" value="Prot_kinase_dom"/>
</dbReference>
<evidence type="ECO:0000313" key="13">
    <source>
        <dbReference type="EMBL" id="KAA0199139.1"/>
    </source>
</evidence>
<feature type="repeat" description="WD" evidence="10">
    <location>
        <begin position="1486"/>
        <end position="1508"/>
    </location>
</feature>
<dbReference type="InterPro" id="IPR001680">
    <property type="entry name" value="WD40_rpt"/>
</dbReference>
<keyword evidence="3" id="KW-0723">Serine/threonine-protein kinase</keyword>
<dbReference type="GO" id="GO:0034271">
    <property type="term" value="C:phosphatidylinositol 3-kinase complex, class III, type I"/>
    <property type="evidence" value="ECO:0007669"/>
    <property type="project" value="TreeGrafter"/>
</dbReference>
<dbReference type="EC" id="2.7.11.1" evidence="2"/>
<dbReference type="InterPro" id="IPR036322">
    <property type="entry name" value="WD40_repeat_dom_sf"/>
</dbReference>
<dbReference type="SUPFAM" id="SSF50978">
    <property type="entry name" value="WD40 repeat-like"/>
    <property type="match status" value="1"/>
</dbReference>
<dbReference type="PROSITE" id="PS50011">
    <property type="entry name" value="PROTEIN_KINASE_DOM"/>
    <property type="match status" value="1"/>
</dbReference>
<feature type="region of interest" description="Disordered" evidence="11">
    <location>
        <begin position="1008"/>
        <end position="1042"/>
    </location>
</feature>
<dbReference type="SUPFAM" id="SSF48371">
    <property type="entry name" value="ARM repeat"/>
    <property type="match status" value="1"/>
</dbReference>
<dbReference type="PROSITE" id="PS50082">
    <property type="entry name" value="WD_REPEATS_2"/>
    <property type="match status" value="2"/>
</dbReference>
<feature type="domain" description="Protein kinase" evidence="12">
    <location>
        <begin position="27"/>
        <end position="409"/>
    </location>
</feature>
<dbReference type="GO" id="GO:0006623">
    <property type="term" value="P:protein targeting to vacuole"/>
    <property type="evidence" value="ECO:0007669"/>
    <property type="project" value="TreeGrafter"/>
</dbReference>
<evidence type="ECO:0000313" key="14">
    <source>
        <dbReference type="Proteomes" id="UP000728185"/>
    </source>
</evidence>
<dbReference type="GO" id="GO:0071561">
    <property type="term" value="C:nucleus-vacuole junction"/>
    <property type="evidence" value="ECO:0007669"/>
    <property type="project" value="TreeGrafter"/>
</dbReference>
<dbReference type="InterPro" id="IPR011989">
    <property type="entry name" value="ARM-like"/>
</dbReference>
<keyword evidence="5" id="KW-0808">Transferase</keyword>
<evidence type="ECO:0000256" key="8">
    <source>
        <dbReference type="ARBA" id="ARBA00022777"/>
    </source>
</evidence>
<dbReference type="SMART" id="SM00320">
    <property type="entry name" value="WD40"/>
    <property type="match status" value="4"/>
</dbReference>
<dbReference type="GO" id="GO:0005770">
    <property type="term" value="C:late endosome"/>
    <property type="evidence" value="ECO:0007669"/>
    <property type="project" value="TreeGrafter"/>
</dbReference>
<comment type="subcellular location">
    <subcellularLocation>
        <location evidence="1">Cytoplasmic vesicle</location>
        <location evidence="1">Autophagosome</location>
    </subcellularLocation>
</comment>
<comment type="caution">
    <text evidence="13">The sequence shown here is derived from an EMBL/GenBank/DDBJ whole genome shotgun (WGS) entry which is preliminary data.</text>
</comment>
<dbReference type="PROSITE" id="PS50294">
    <property type="entry name" value="WD_REPEATS_REGION"/>
    <property type="match status" value="1"/>
</dbReference>
<dbReference type="EMBL" id="LUCM01001299">
    <property type="protein sequence ID" value="KAA0199139.1"/>
    <property type="molecule type" value="Genomic_DNA"/>
</dbReference>
<dbReference type="InterPro" id="IPR055231">
    <property type="entry name" value="2AA_helical"/>
</dbReference>
<evidence type="ECO:0000256" key="3">
    <source>
        <dbReference type="ARBA" id="ARBA00022527"/>
    </source>
</evidence>
<keyword evidence="7" id="KW-0547">Nucleotide-binding</keyword>
<evidence type="ECO:0000259" key="12">
    <source>
        <dbReference type="PROSITE" id="PS50011"/>
    </source>
</evidence>
<sequence length="1638" mass="178060">MGNQVAGLTPPPLVSVEDCLSDMSNTVRFEEELSGSRLFKVAKARRIDDGSSLLLVLKIFSSSNALQVFSVYQPLVQAYCRQIAGGHNLLSFQVNIAVSERSIVLKRDFIDQCLVDRLCIRPFLCLEEKKWIAFQLLCALAQLHRSSFSVPSEDVAPEDYPSRRTTSARPLCHGDIKGENVLLTSWGWLLLTDPAPFKPCQLPIDNPSEFTHYFDSSRRRVCYLAPERFVHVKRSSLSAPDDRTTLEVRDVVSTGSSADPDTDPTATVDVDGTNRSNTIASLGNDPNLAVLKDGSLESQGSTTDISASGGPSEMPFQPQMSLDPSMDLFSAGCVLLELFTDGSVVFTLADLLNYRNGSKTRLSNLLSQVACEDAKTLIMSLLSLDPIARGSAEGQLDEHRGKVFPHVFYTHLMPYMQAFLSKSLASPTLRMSYLRQTLPLFLKDVEPFGPEALQICAVLISNIVAGALRPMSSTYITQTPNTSALVGAADKPKPNIAVHQPFSSASRPQQSTAELSFVASDRHLLESGKVDALICLLELYTHMPSALLLDRVIPYCVDLTTCTHSSEVRSLALDCLVQILQHVTKSQLPSPAGSASLEAFFLTEYLFPTLASLSVDPRFEIRLAYARCLPFLAESALRFLNSSAMQLQHFGLAPSNLNQKEDPGLRASFYRQISPLISLLGAQSVSVIHPLLEQGLIDPDETVIESCMQALTQLLRQSLLSAPLAVSFLSRALALTAHPTVRLRQSAVAYITCFARRAVRSLEPVIKEGSPDTSVNDQTKIKTRFQWSGLCSPASVYARLSNVEVSETFFSCPIRSCFTSDLVLLNNLRPPILRGVIEAFVSPDGMRVPSNEVLRTRREFCKLLQERKASRAVTRSGESPCYTSPSNAGVAALFSKLLALGLTEPMEAQLLSLSPLFINVLETNLDRISKATGSVRVGSRKVDANRSGAIRPQTRLIDSGHSNTSGLEYENTLRERLRSGSIPRNQSSDSSLLERRIFGRGLSWRRAPSIPPSSTLDPLDSNAQNTPTLRRGMFSPQDSPDRLISGDRYPGNLESRHLACANSESAVGQTQFQGTLVAHLQEHQAGLISLAVHGSGRLMASCSSGDGMVKLWNCGLWPVDADGYLNQTLPISSSSVPTETGSRTCAGSKPAGCTPIYSLPTRSSWTYSTQSSDTDTSARACRGLVWTAGGSQVATVARGDLIHCIDVATGRQCGLNSLGNQAYGRALCLTASAMSQFPSQLTLLHPSFSNGVGGDANLVAFATAGNYIVARDLRAPFSSPPAWCLKQAREYGLIRSIAVHSCYTWFVTGTARGHLVSWDLRYERPISCTQLPGYKTPASLLNLQLVETLDISSAESKAARMESMQKPSRGYMSDVINRNQCNRSGRTLIVATTDLNNGVIVWDLEACASASSAAMAANQISITSNYSSNAIPVVRAGRIACAWSTATNYTPIRSILCLPWSRTSFTSAPSFGDTNLDSRLTYLPSVISGSNDGRLRYWDFSKLRNSKVLAWSGEEESAPPELSYREVCNDGIRSLIEDSTNSTGPVTGTVSEKGRGLGLLTTQPARCTVGSTEQNKSAKMKHSAVNAAQATTFPTESRLELRQSSVGHRNAVSDVSLVRVSQYLLVSASMDGVIKLWR</sequence>
<dbReference type="PANTHER" id="PTHR17583:SF0">
    <property type="entry name" value="PHOSPHOINOSITIDE 3-KINASE REGULATORY SUBUNIT 4"/>
    <property type="match status" value="1"/>
</dbReference>
<dbReference type="GO" id="GO:0016236">
    <property type="term" value="P:macroautophagy"/>
    <property type="evidence" value="ECO:0007669"/>
    <property type="project" value="InterPro"/>
</dbReference>
<dbReference type="Gene3D" id="1.25.10.10">
    <property type="entry name" value="Leucine-rich Repeat Variant"/>
    <property type="match status" value="2"/>
</dbReference>
<proteinExistence type="predicted"/>
<dbReference type="InterPro" id="IPR016024">
    <property type="entry name" value="ARM-type_fold"/>
</dbReference>
<keyword evidence="8" id="KW-0418">Kinase</keyword>
<dbReference type="GO" id="GO:0034272">
    <property type="term" value="C:phosphatidylinositol 3-kinase complex, class III, type II"/>
    <property type="evidence" value="ECO:0007669"/>
    <property type="project" value="TreeGrafter"/>
</dbReference>
<evidence type="ECO:0000256" key="9">
    <source>
        <dbReference type="ARBA" id="ARBA00022840"/>
    </source>
</evidence>
<dbReference type="GO" id="GO:0005524">
    <property type="term" value="F:ATP binding"/>
    <property type="evidence" value="ECO:0007669"/>
    <property type="project" value="InterPro"/>
</dbReference>
<dbReference type="SMART" id="SM00220">
    <property type="entry name" value="S_TKc"/>
    <property type="match status" value="1"/>
</dbReference>
<reference evidence="13" key="1">
    <citation type="submission" date="2019-05" db="EMBL/GenBank/DDBJ databases">
        <title>Annotation for the trematode Fasciolopsis buski.</title>
        <authorList>
            <person name="Choi Y.-J."/>
        </authorList>
    </citation>
    <scope>NUCLEOTIDE SEQUENCE</scope>
    <source>
        <strain evidence="13">HT</strain>
        <tissue evidence="13">Whole worm</tissue>
    </source>
</reference>
<gene>
    <name evidence="13" type="ORF">FBUS_07029</name>
</gene>
<evidence type="ECO:0000256" key="11">
    <source>
        <dbReference type="SAM" id="MobiDB-lite"/>
    </source>
</evidence>
<keyword evidence="4 10" id="KW-0853">WD repeat</keyword>
<evidence type="ECO:0000256" key="5">
    <source>
        <dbReference type="ARBA" id="ARBA00022679"/>
    </source>
</evidence>
<dbReference type="Proteomes" id="UP000728185">
    <property type="component" value="Unassembled WGS sequence"/>
</dbReference>
<evidence type="ECO:0000256" key="10">
    <source>
        <dbReference type="PROSITE-ProRule" id="PRU00221"/>
    </source>
</evidence>
<feature type="region of interest" description="Disordered" evidence="11">
    <location>
        <begin position="251"/>
        <end position="276"/>
    </location>
</feature>
<protein>
    <recommendedName>
        <fullName evidence="2">non-specific serine/threonine protein kinase</fullName>
        <ecNumber evidence="2">2.7.11.1</ecNumber>
    </recommendedName>
</protein>
<dbReference type="Pfam" id="PF22956">
    <property type="entry name" value="VPS15-like_hel"/>
    <property type="match status" value="2"/>
</dbReference>
<dbReference type="OrthoDB" id="242910at2759"/>
<feature type="compositionally biased region" description="Polar residues" evidence="11">
    <location>
        <begin position="296"/>
        <end position="306"/>
    </location>
</feature>
<name>A0A8E0S2R3_9TREM</name>
<dbReference type="InterPro" id="IPR008271">
    <property type="entry name" value="Ser/Thr_kinase_AS"/>
</dbReference>
<dbReference type="Gene3D" id="1.10.510.10">
    <property type="entry name" value="Transferase(Phosphotransferase) domain 1"/>
    <property type="match status" value="1"/>
</dbReference>
<feature type="repeat" description="WD" evidence="10">
    <location>
        <begin position="1605"/>
        <end position="1638"/>
    </location>
</feature>
<dbReference type="PROSITE" id="PS00108">
    <property type="entry name" value="PROTEIN_KINASE_ST"/>
    <property type="match status" value="1"/>
</dbReference>
<dbReference type="GO" id="GO:0045324">
    <property type="term" value="P:late endosome to vacuole transport"/>
    <property type="evidence" value="ECO:0007669"/>
    <property type="project" value="InterPro"/>
</dbReference>
<dbReference type="GO" id="GO:0004674">
    <property type="term" value="F:protein serine/threonine kinase activity"/>
    <property type="evidence" value="ECO:0007669"/>
    <property type="project" value="UniProtKB-KW"/>
</dbReference>
<keyword evidence="14" id="KW-1185">Reference proteome</keyword>
<feature type="region of interest" description="Disordered" evidence="11">
    <location>
        <begin position="292"/>
        <end position="321"/>
    </location>
</feature>
<dbReference type="InterPro" id="IPR011009">
    <property type="entry name" value="Kinase-like_dom_sf"/>
</dbReference>
<dbReference type="SUPFAM" id="SSF56112">
    <property type="entry name" value="Protein kinase-like (PK-like)"/>
    <property type="match status" value="1"/>
</dbReference>